<reference evidence="4 5" key="1">
    <citation type="submission" date="2020-07" db="EMBL/GenBank/DDBJ databases">
        <authorList>
            <person name="Sun Q."/>
        </authorList>
    </citation>
    <scope>NUCLEOTIDE SEQUENCE [LARGE SCALE GENOMIC DNA]</scope>
    <source>
        <strain evidence="4 5">MAH-1</strain>
    </source>
</reference>
<dbReference type="EMBL" id="JACBJI010000008">
    <property type="protein sequence ID" value="NYA72471.1"/>
    <property type="molecule type" value="Genomic_DNA"/>
</dbReference>
<sequence>MKAKILMLLLFLAPILANAQQQFPVYFDSNKHDLKKTESARLQKWMDANQDVKIVAINGYTDEDGSLGHNDSLAQRRVSTIYKVISGKIKIREDFKTRSFGELHEHSKNKAENRKAVIYYIEAKDIPRENEILGIQPEKAPEPQKRIVTYPERITVDNPDGTKSEYKLDVEFMRQMTNATKGDKLTIANLNFVINTFAIVPESRSKLYELLLVLQRNPNLRIDIQGHLCCSPKDHTDLSTKRAKAIYQFLVMNEIEKSRLSYKGLGTTAPLFPIPEKSETERAANRRVEIEILGN</sequence>
<dbReference type="InterPro" id="IPR006665">
    <property type="entry name" value="OmpA-like"/>
</dbReference>
<feature type="chain" id="PRO_5031233939" evidence="2">
    <location>
        <begin position="20"/>
        <end position="295"/>
    </location>
</feature>
<dbReference type="CDD" id="cd07185">
    <property type="entry name" value="OmpA_C-like"/>
    <property type="match status" value="1"/>
</dbReference>
<evidence type="ECO:0000259" key="3">
    <source>
        <dbReference type="PROSITE" id="PS51123"/>
    </source>
</evidence>
<evidence type="ECO:0000313" key="4">
    <source>
        <dbReference type="EMBL" id="NYA72471.1"/>
    </source>
</evidence>
<dbReference type="RefSeq" id="WP_176007274.1">
    <property type="nucleotide sequence ID" value="NZ_JABWMI010000020.1"/>
</dbReference>
<name>A0A7Y8Y4T9_9FLAO</name>
<gene>
    <name evidence="4" type="ORF">HZF10_16185</name>
</gene>
<organism evidence="4 5">
    <name type="scientific">Flavobacterium agri</name>
    <dbReference type="NCBI Taxonomy" id="2743471"/>
    <lineage>
        <taxon>Bacteria</taxon>
        <taxon>Pseudomonadati</taxon>
        <taxon>Bacteroidota</taxon>
        <taxon>Flavobacteriia</taxon>
        <taxon>Flavobacteriales</taxon>
        <taxon>Flavobacteriaceae</taxon>
        <taxon>Flavobacterium</taxon>
    </lineage>
</organism>
<keyword evidence="5" id="KW-1185">Reference proteome</keyword>
<evidence type="ECO:0000313" key="5">
    <source>
        <dbReference type="Proteomes" id="UP000535020"/>
    </source>
</evidence>
<dbReference type="AlphaFoldDB" id="A0A7Y8Y4T9"/>
<proteinExistence type="predicted"/>
<feature type="domain" description="OmpA-like" evidence="3">
    <location>
        <begin position="179"/>
        <end position="295"/>
    </location>
</feature>
<comment type="caution">
    <text evidence="4">The sequence shown here is derived from an EMBL/GenBank/DDBJ whole genome shotgun (WGS) entry which is preliminary data.</text>
</comment>
<accession>A0A7Y8Y4T9</accession>
<dbReference type="PANTHER" id="PTHR30329:SF21">
    <property type="entry name" value="LIPOPROTEIN YIAD-RELATED"/>
    <property type="match status" value="1"/>
</dbReference>
<dbReference type="InterPro" id="IPR050330">
    <property type="entry name" value="Bact_OuterMem_StrucFunc"/>
</dbReference>
<dbReference type="SUPFAM" id="SSF103088">
    <property type="entry name" value="OmpA-like"/>
    <property type="match status" value="2"/>
</dbReference>
<protein>
    <submittedName>
        <fullName evidence="4">OmpA family protein</fullName>
    </submittedName>
</protein>
<keyword evidence="1" id="KW-0472">Membrane</keyword>
<feature type="signal peptide" evidence="2">
    <location>
        <begin position="1"/>
        <end position="19"/>
    </location>
</feature>
<dbReference type="Gene3D" id="3.30.1330.60">
    <property type="entry name" value="OmpA-like domain"/>
    <property type="match status" value="2"/>
</dbReference>
<dbReference type="Pfam" id="PF00691">
    <property type="entry name" value="OmpA"/>
    <property type="match status" value="2"/>
</dbReference>
<dbReference type="Proteomes" id="UP000535020">
    <property type="component" value="Unassembled WGS sequence"/>
</dbReference>
<dbReference type="PROSITE" id="PS51123">
    <property type="entry name" value="OMPA_2"/>
    <property type="match status" value="1"/>
</dbReference>
<dbReference type="InterPro" id="IPR036737">
    <property type="entry name" value="OmpA-like_sf"/>
</dbReference>
<dbReference type="PANTHER" id="PTHR30329">
    <property type="entry name" value="STATOR ELEMENT OF FLAGELLAR MOTOR COMPLEX"/>
    <property type="match status" value="1"/>
</dbReference>
<dbReference type="GO" id="GO:0016020">
    <property type="term" value="C:membrane"/>
    <property type="evidence" value="ECO:0007669"/>
    <property type="project" value="UniProtKB-UniRule"/>
</dbReference>
<evidence type="ECO:0000256" key="1">
    <source>
        <dbReference type="PROSITE-ProRule" id="PRU00473"/>
    </source>
</evidence>
<keyword evidence="2" id="KW-0732">Signal</keyword>
<evidence type="ECO:0000256" key="2">
    <source>
        <dbReference type="SAM" id="SignalP"/>
    </source>
</evidence>